<dbReference type="eggNOG" id="ENOG50344WR">
    <property type="taxonomic scope" value="Bacteria"/>
</dbReference>
<gene>
    <name evidence="3" type="ORF">PaecuDRAFT_3928</name>
</gene>
<evidence type="ECO:0000313" key="3">
    <source>
        <dbReference type="EMBL" id="EFM09391.1"/>
    </source>
</evidence>
<dbReference type="EMBL" id="AEDD01000011">
    <property type="protein sequence ID" value="EFM09391.1"/>
    <property type="molecule type" value="Genomic_DNA"/>
</dbReference>
<proteinExistence type="predicted"/>
<evidence type="ECO:0000256" key="1">
    <source>
        <dbReference type="ARBA" id="ARBA00004127"/>
    </source>
</evidence>
<feature type="transmembrane region" description="Helical" evidence="2">
    <location>
        <begin position="38"/>
        <end position="57"/>
    </location>
</feature>
<dbReference type="OrthoDB" id="2618406at2"/>
<sequence>MAIWAAVGLLAGGLLIINTIFAYQAVHIDHALPRAAWYHFKLLPCFFVANLMIGYGVSGVQKSLGSLTFSLSLAKGIELALCVLVGWWFMKEAPTWRTLVGLLIVLGGFVFMKWKPTG</sequence>
<keyword evidence="4" id="KW-1185">Reference proteome</keyword>
<evidence type="ECO:0008006" key="5">
    <source>
        <dbReference type="Google" id="ProtNLM"/>
    </source>
</evidence>
<dbReference type="SUPFAM" id="SSF103481">
    <property type="entry name" value="Multidrug resistance efflux transporter EmrE"/>
    <property type="match status" value="1"/>
</dbReference>
<feature type="transmembrane region" description="Helical" evidence="2">
    <location>
        <begin position="69"/>
        <end position="90"/>
    </location>
</feature>
<keyword evidence="2" id="KW-1133">Transmembrane helix</keyword>
<evidence type="ECO:0000313" key="4">
    <source>
        <dbReference type="Proteomes" id="UP000005387"/>
    </source>
</evidence>
<organism evidence="3 4">
    <name type="scientific">Paenibacillus curdlanolyticus YK9</name>
    <dbReference type="NCBI Taxonomy" id="717606"/>
    <lineage>
        <taxon>Bacteria</taxon>
        <taxon>Bacillati</taxon>
        <taxon>Bacillota</taxon>
        <taxon>Bacilli</taxon>
        <taxon>Bacillales</taxon>
        <taxon>Paenibacillaceae</taxon>
        <taxon>Paenibacillus</taxon>
    </lineage>
</organism>
<reference evidence="3 4" key="1">
    <citation type="submission" date="2010-07" db="EMBL/GenBank/DDBJ databases">
        <title>The draft genome of Paenibacillus curdlanolyticus YK9.</title>
        <authorList>
            <consortium name="US DOE Joint Genome Institute (JGI-PGF)"/>
            <person name="Lucas S."/>
            <person name="Copeland A."/>
            <person name="Lapidus A."/>
            <person name="Cheng J.-F."/>
            <person name="Bruce D."/>
            <person name="Goodwin L."/>
            <person name="Pitluck S."/>
            <person name="Land M.L."/>
            <person name="Hauser L."/>
            <person name="Chang Y.-J."/>
            <person name="Jeffries C."/>
            <person name="Anderson I.J."/>
            <person name="Johnson E."/>
            <person name="Loganathan U."/>
            <person name="Mulhopadhyay B."/>
            <person name="Kyrpides N."/>
            <person name="Woyke T.J."/>
        </authorList>
    </citation>
    <scope>NUCLEOTIDE SEQUENCE [LARGE SCALE GENOMIC DNA]</scope>
    <source>
        <strain evidence="3 4">YK9</strain>
    </source>
</reference>
<comment type="subcellular location">
    <subcellularLocation>
        <location evidence="1">Endomembrane system</location>
        <topology evidence="1">Multi-pass membrane protein</topology>
    </subcellularLocation>
</comment>
<evidence type="ECO:0000256" key="2">
    <source>
        <dbReference type="SAM" id="Phobius"/>
    </source>
</evidence>
<dbReference type="RefSeq" id="WP_006039914.1">
    <property type="nucleotide sequence ID" value="NZ_AEDD01000011.1"/>
</dbReference>
<protein>
    <recommendedName>
        <fullName evidence="5">EamA domain-containing protein</fullName>
    </recommendedName>
</protein>
<dbReference type="InterPro" id="IPR037185">
    <property type="entry name" value="EmrE-like"/>
</dbReference>
<keyword evidence="2" id="KW-0812">Transmembrane</keyword>
<name>E0IE37_9BACL</name>
<dbReference type="AlphaFoldDB" id="E0IE37"/>
<dbReference type="Proteomes" id="UP000005387">
    <property type="component" value="Unassembled WGS sequence"/>
</dbReference>
<feature type="transmembrane region" description="Helical" evidence="2">
    <location>
        <begin position="96"/>
        <end position="114"/>
    </location>
</feature>
<accession>E0IE37</accession>
<keyword evidence="2" id="KW-0472">Membrane</keyword>